<feature type="signal peptide" evidence="1">
    <location>
        <begin position="1"/>
        <end position="26"/>
    </location>
</feature>
<dbReference type="AlphaFoldDB" id="A0A8T0I9S3"/>
<protein>
    <submittedName>
        <fullName evidence="2">Uncharacterized protein</fullName>
    </submittedName>
</protein>
<organism evidence="2 3">
    <name type="scientific">Ceratodon purpureus</name>
    <name type="common">Fire moss</name>
    <name type="synonym">Dicranum purpureum</name>
    <dbReference type="NCBI Taxonomy" id="3225"/>
    <lineage>
        <taxon>Eukaryota</taxon>
        <taxon>Viridiplantae</taxon>
        <taxon>Streptophyta</taxon>
        <taxon>Embryophyta</taxon>
        <taxon>Bryophyta</taxon>
        <taxon>Bryophytina</taxon>
        <taxon>Bryopsida</taxon>
        <taxon>Dicranidae</taxon>
        <taxon>Pseudoditrichales</taxon>
        <taxon>Ditrichaceae</taxon>
        <taxon>Ceratodon</taxon>
    </lineage>
</organism>
<keyword evidence="3" id="KW-1185">Reference proteome</keyword>
<gene>
    <name evidence="2" type="ORF">KC19_4G117700</name>
</gene>
<reference evidence="2" key="1">
    <citation type="submission" date="2020-06" db="EMBL/GenBank/DDBJ databases">
        <title>WGS assembly of Ceratodon purpureus strain R40.</title>
        <authorList>
            <person name="Carey S.B."/>
            <person name="Jenkins J."/>
            <person name="Shu S."/>
            <person name="Lovell J.T."/>
            <person name="Sreedasyam A."/>
            <person name="Maumus F."/>
            <person name="Tiley G.P."/>
            <person name="Fernandez-Pozo N."/>
            <person name="Barry K."/>
            <person name="Chen C."/>
            <person name="Wang M."/>
            <person name="Lipzen A."/>
            <person name="Daum C."/>
            <person name="Saski C.A."/>
            <person name="Payton A.C."/>
            <person name="Mcbreen J.C."/>
            <person name="Conrad R.E."/>
            <person name="Kollar L.M."/>
            <person name="Olsson S."/>
            <person name="Huttunen S."/>
            <person name="Landis J.B."/>
            <person name="Wickett N.J."/>
            <person name="Johnson M.G."/>
            <person name="Rensing S.A."/>
            <person name="Grimwood J."/>
            <person name="Schmutz J."/>
            <person name="Mcdaniel S.F."/>
        </authorList>
    </citation>
    <scope>NUCLEOTIDE SEQUENCE</scope>
    <source>
        <strain evidence="2">R40</strain>
    </source>
</reference>
<dbReference type="Proteomes" id="UP000822688">
    <property type="component" value="Chromosome 4"/>
</dbReference>
<evidence type="ECO:0000313" key="3">
    <source>
        <dbReference type="Proteomes" id="UP000822688"/>
    </source>
</evidence>
<accession>A0A8T0I9S3</accession>
<comment type="caution">
    <text evidence="2">The sequence shown here is derived from an EMBL/GenBank/DDBJ whole genome shotgun (WGS) entry which is preliminary data.</text>
</comment>
<evidence type="ECO:0000256" key="1">
    <source>
        <dbReference type="SAM" id="SignalP"/>
    </source>
</evidence>
<keyword evidence="1" id="KW-0732">Signal</keyword>
<evidence type="ECO:0000313" key="2">
    <source>
        <dbReference type="EMBL" id="KAG0579699.1"/>
    </source>
</evidence>
<name>A0A8T0I9S3_CERPU</name>
<feature type="chain" id="PRO_5035746910" evidence="1">
    <location>
        <begin position="27"/>
        <end position="69"/>
    </location>
</feature>
<sequence length="69" mass="7963">MNCWPRVCSFFVLFLSTFLSWEIALARDAKEIITPCKQAHPLCRKQISQCTRVSPVRCSILEHCSHVLN</sequence>
<proteinExistence type="predicted"/>
<dbReference type="EMBL" id="CM026424">
    <property type="protein sequence ID" value="KAG0579699.1"/>
    <property type="molecule type" value="Genomic_DNA"/>
</dbReference>